<evidence type="ECO:0000313" key="4">
    <source>
        <dbReference type="Proteomes" id="UP000447873"/>
    </source>
</evidence>
<dbReference type="OrthoDB" id="10462583at2759"/>
<dbReference type="AlphaFoldDB" id="A0A8H3Z7F6"/>
<keyword evidence="5" id="KW-1185">Reference proteome</keyword>
<evidence type="ECO:0000313" key="2">
    <source>
        <dbReference type="EMBL" id="KAE9965597.1"/>
    </source>
</evidence>
<comment type="caution">
    <text evidence="3">The sequence shown here is derived from an EMBL/GenBank/DDBJ whole genome shotgun (WGS) entry which is preliminary data.</text>
</comment>
<reference evidence="3 5" key="1">
    <citation type="submission" date="2019-07" db="EMBL/GenBank/DDBJ databases">
        <title>Venturia inaequalis Genome Resource.</title>
        <authorList>
            <person name="Lichtner F.J."/>
        </authorList>
    </citation>
    <scope>NUCLEOTIDE SEQUENCE [LARGE SCALE GENOMIC DNA]</scope>
    <source>
        <strain evidence="2 4">120213</strain>
        <strain evidence="3 5">DMI_063113</strain>
    </source>
</reference>
<protein>
    <recommendedName>
        <fullName evidence="6">Secreted protein</fullName>
    </recommendedName>
</protein>
<gene>
    <name evidence="3" type="ORF">EG327_004510</name>
    <name evidence="2" type="ORF">EG328_009527</name>
</gene>
<proteinExistence type="predicted"/>
<organism evidence="3 5">
    <name type="scientific">Venturia inaequalis</name>
    <name type="common">Apple scab fungus</name>
    <dbReference type="NCBI Taxonomy" id="5025"/>
    <lineage>
        <taxon>Eukaryota</taxon>
        <taxon>Fungi</taxon>
        <taxon>Dikarya</taxon>
        <taxon>Ascomycota</taxon>
        <taxon>Pezizomycotina</taxon>
        <taxon>Dothideomycetes</taxon>
        <taxon>Pleosporomycetidae</taxon>
        <taxon>Venturiales</taxon>
        <taxon>Venturiaceae</taxon>
        <taxon>Venturia</taxon>
    </lineage>
</organism>
<sequence length="95" mass="10668">MYFQTLLPAILFAQYSFAYTCCFEFVGKGYYDNFAENLNSGSVQVWQPYGSSDCQIMVNKSGKTCADWKYSIAQNSCAKAKPFKHIGVTTANKCK</sequence>
<dbReference type="Proteomes" id="UP000447873">
    <property type="component" value="Unassembled WGS sequence"/>
</dbReference>
<dbReference type="EMBL" id="WNWS01000579">
    <property type="protein sequence ID" value="KAE9965597.1"/>
    <property type="molecule type" value="Genomic_DNA"/>
</dbReference>
<dbReference type="EMBL" id="WNWR01000268">
    <property type="protein sequence ID" value="KAE9985943.1"/>
    <property type="molecule type" value="Genomic_DNA"/>
</dbReference>
<keyword evidence="1" id="KW-0732">Signal</keyword>
<feature type="chain" id="PRO_5044691151" description="Secreted protein" evidence="1">
    <location>
        <begin position="19"/>
        <end position="95"/>
    </location>
</feature>
<evidence type="ECO:0000256" key="1">
    <source>
        <dbReference type="SAM" id="SignalP"/>
    </source>
</evidence>
<evidence type="ECO:0008006" key="6">
    <source>
        <dbReference type="Google" id="ProtNLM"/>
    </source>
</evidence>
<dbReference type="Proteomes" id="UP000490939">
    <property type="component" value="Unassembled WGS sequence"/>
</dbReference>
<evidence type="ECO:0000313" key="3">
    <source>
        <dbReference type="EMBL" id="KAE9985943.1"/>
    </source>
</evidence>
<accession>A0A8H3Z7F6</accession>
<feature type="signal peptide" evidence="1">
    <location>
        <begin position="1"/>
        <end position="18"/>
    </location>
</feature>
<name>A0A8H3Z7F6_VENIN</name>
<evidence type="ECO:0000313" key="5">
    <source>
        <dbReference type="Proteomes" id="UP000490939"/>
    </source>
</evidence>